<protein>
    <submittedName>
        <fullName evidence="3">Uncharacterized protein</fullName>
    </submittedName>
</protein>
<feature type="region of interest" description="Disordered" evidence="1">
    <location>
        <begin position="24"/>
        <end position="70"/>
    </location>
</feature>
<gene>
    <name evidence="3" type="ORF">APZ42_021489</name>
</gene>
<feature type="compositionally biased region" description="Low complexity" evidence="1">
    <location>
        <begin position="58"/>
        <end position="70"/>
    </location>
</feature>
<feature type="transmembrane region" description="Helical" evidence="2">
    <location>
        <begin position="144"/>
        <end position="164"/>
    </location>
</feature>
<dbReference type="AlphaFoldDB" id="A0A162CAA8"/>
<name>A0A162CAA8_9CRUS</name>
<evidence type="ECO:0000313" key="4">
    <source>
        <dbReference type="Proteomes" id="UP000076858"/>
    </source>
</evidence>
<evidence type="ECO:0000256" key="2">
    <source>
        <dbReference type="SAM" id="Phobius"/>
    </source>
</evidence>
<organism evidence="3 4">
    <name type="scientific">Daphnia magna</name>
    <dbReference type="NCBI Taxonomy" id="35525"/>
    <lineage>
        <taxon>Eukaryota</taxon>
        <taxon>Metazoa</taxon>
        <taxon>Ecdysozoa</taxon>
        <taxon>Arthropoda</taxon>
        <taxon>Crustacea</taxon>
        <taxon>Branchiopoda</taxon>
        <taxon>Diplostraca</taxon>
        <taxon>Cladocera</taxon>
        <taxon>Anomopoda</taxon>
        <taxon>Daphniidae</taxon>
        <taxon>Daphnia</taxon>
    </lineage>
</organism>
<accession>A0A162CAA8</accession>
<proteinExistence type="predicted"/>
<dbReference type="OrthoDB" id="189220at2759"/>
<keyword evidence="4" id="KW-1185">Reference proteome</keyword>
<sequence>MSWLVPEVRVGDISLPMIRQCDSVDDPSATEGDSSFSCSRDCADDEDNTMETNSVQDQPTQEEGQQRSQQQLTWCVMSDDDDNNEDGLNENRGNLPREGALQLMMMGVSSNAVTPATTGGGFGSSLLAVPWQVPRRRHSWICRYISLQNGGLFFFLLFFSLKNGQWRRNAARKKHMATGSCIIYIITHARARVSSLDCMLQRCAPSLELAGIIHGF</sequence>
<comment type="caution">
    <text evidence="3">The sequence shown here is derived from an EMBL/GenBank/DDBJ whole genome shotgun (WGS) entry which is preliminary data.</text>
</comment>
<reference evidence="3 4" key="1">
    <citation type="submission" date="2016-03" db="EMBL/GenBank/DDBJ databases">
        <title>EvidentialGene: Evidence-directed Construction of Genes on Genomes.</title>
        <authorList>
            <person name="Gilbert D.G."/>
            <person name="Choi J.-H."/>
            <person name="Mockaitis K."/>
            <person name="Colbourne J."/>
            <person name="Pfrender M."/>
        </authorList>
    </citation>
    <scope>NUCLEOTIDE SEQUENCE [LARGE SCALE GENOMIC DNA]</scope>
    <source>
        <strain evidence="3 4">Xinb3</strain>
        <tissue evidence="3">Complete organism</tissue>
    </source>
</reference>
<keyword evidence="2" id="KW-0472">Membrane</keyword>
<keyword evidence="2" id="KW-1133">Transmembrane helix</keyword>
<evidence type="ECO:0000313" key="3">
    <source>
        <dbReference type="EMBL" id="KZS13392.1"/>
    </source>
</evidence>
<keyword evidence="2" id="KW-0812">Transmembrane</keyword>
<evidence type="ECO:0000256" key="1">
    <source>
        <dbReference type="SAM" id="MobiDB-lite"/>
    </source>
</evidence>
<dbReference type="Proteomes" id="UP000076858">
    <property type="component" value="Unassembled WGS sequence"/>
</dbReference>
<dbReference type="EMBL" id="LRGB01001179">
    <property type="protein sequence ID" value="KZS13392.1"/>
    <property type="molecule type" value="Genomic_DNA"/>
</dbReference>